<proteinExistence type="predicted"/>
<dbReference type="CDD" id="cd02440">
    <property type="entry name" value="AdoMet_MTases"/>
    <property type="match status" value="1"/>
</dbReference>
<comment type="caution">
    <text evidence="2">The sequence shown here is derived from an EMBL/GenBank/DDBJ whole genome shotgun (WGS) entry which is preliminary data.</text>
</comment>
<dbReference type="Proteomes" id="UP000635726">
    <property type="component" value="Unassembled WGS sequence"/>
</dbReference>
<reference evidence="2" key="1">
    <citation type="journal article" date="2014" name="Int. J. Syst. Evol. Microbiol.">
        <title>Complete genome sequence of Corynebacterium casei LMG S-19264T (=DSM 44701T), isolated from a smear-ripened cheese.</title>
        <authorList>
            <consortium name="US DOE Joint Genome Institute (JGI-PGF)"/>
            <person name="Walter F."/>
            <person name="Albersmeier A."/>
            <person name="Kalinowski J."/>
            <person name="Ruckert C."/>
        </authorList>
    </citation>
    <scope>NUCLEOTIDE SEQUENCE</scope>
    <source>
        <strain evidence="2">JCM 14371</strain>
    </source>
</reference>
<evidence type="ECO:0000313" key="3">
    <source>
        <dbReference type="Proteomes" id="UP000635726"/>
    </source>
</evidence>
<accession>A0A917PH23</accession>
<dbReference type="PANTHER" id="PTHR12843:SF5">
    <property type="entry name" value="EEF1A LYSINE METHYLTRANSFERASE 2"/>
    <property type="match status" value="1"/>
</dbReference>
<dbReference type="Gene3D" id="3.40.50.150">
    <property type="entry name" value="Vaccinia Virus protein VP39"/>
    <property type="match status" value="1"/>
</dbReference>
<sequence length="206" mass="22571">MNTDLHDHWNTVYLTKSADTLSWYQAEPHLSLELIAGAQLNPDDAIIDVGAGASALADALLRRGARDLTLLDLSEQALAVTRSRLGSAPQVRYLSADLLNADLPQSHYALWHDRAVFHFLTDEADRARYVHQASRAVRPGGTLVLGTFAPDGPKRCSGLEARQYGPEQLGGIFAPTFHLTAARHEQHLTPGGQVQTFTFVVLNRLL</sequence>
<dbReference type="PANTHER" id="PTHR12843">
    <property type="entry name" value="PROTEIN-LYSINE N-METHYLTRANSFERASE METTL10"/>
    <property type="match status" value="1"/>
</dbReference>
<keyword evidence="3" id="KW-1185">Reference proteome</keyword>
<dbReference type="InterPro" id="IPR041698">
    <property type="entry name" value="Methyltransf_25"/>
</dbReference>
<gene>
    <name evidence="2" type="ORF">GCM10008939_21130</name>
</gene>
<name>A0A917PH23_9DEIO</name>
<dbReference type="RefSeq" id="WP_229670935.1">
    <property type="nucleotide sequence ID" value="NZ_BMOE01000006.1"/>
</dbReference>
<dbReference type="SUPFAM" id="SSF53335">
    <property type="entry name" value="S-adenosyl-L-methionine-dependent methyltransferases"/>
    <property type="match status" value="1"/>
</dbReference>
<dbReference type="Pfam" id="PF13649">
    <property type="entry name" value="Methyltransf_25"/>
    <property type="match status" value="1"/>
</dbReference>
<organism evidence="2 3">
    <name type="scientific">Deinococcus aquiradiocola</name>
    <dbReference type="NCBI Taxonomy" id="393059"/>
    <lineage>
        <taxon>Bacteria</taxon>
        <taxon>Thermotogati</taxon>
        <taxon>Deinococcota</taxon>
        <taxon>Deinococci</taxon>
        <taxon>Deinococcales</taxon>
        <taxon>Deinococcaceae</taxon>
        <taxon>Deinococcus</taxon>
    </lineage>
</organism>
<dbReference type="AlphaFoldDB" id="A0A917PH23"/>
<evidence type="ECO:0000313" key="2">
    <source>
        <dbReference type="EMBL" id="GGJ76774.1"/>
    </source>
</evidence>
<feature type="domain" description="Methyltransferase" evidence="1">
    <location>
        <begin position="46"/>
        <end position="141"/>
    </location>
</feature>
<dbReference type="EMBL" id="BMOE01000006">
    <property type="protein sequence ID" value="GGJ76774.1"/>
    <property type="molecule type" value="Genomic_DNA"/>
</dbReference>
<dbReference type="InterPro" id="IPR029063">
    <property type="entry name" value="SAM-dependent_MTases_sf"/>
</dbReference>
<reference evidence="2" key="2">
    <citation type="submission" date="2020-09" db="EMBL/GenBank/DDBJ databases">
        <authorList>
            <person name="Sun Q."/>
            <person name="Ohkuma M."/>
        </authorList>
    </citation>
    <scope>NUCLEOTIDE SEQUENCE</scope>
    <source>
        <strain evidence="2">JCM 14371</strain>
    </source>
</reference>
<evidence type="ECO:0000259" key="1">
    <source>
        <dbReference type="Pfam" id="PF13649"/>
    </source>
</evidence>
<protein>
    <recommendedName>
        <fullName evidence="1">Methyltransferase domain-containing protein</fullName>
    </recommendedName>
</protein>